<accession>A0A381XX19</accession>
<comment type="cofactor">
    <cofactor evidence="1">
        <name>Ca(2+)</name>
        <dbReference type="ChEBI" id="CHEBI:29108"/>
    </cofactor>
</comment>
<dbReference type="PROSITE" id="PS00149">
    <property type="entry name" value="SULFATASE_2"/>
    <property type="match status" value="1"/>
</dbReference>
<dbReference type="CDD" id="cd16030">
    <property type="entry name" value="iduronate-2-sulfatase"/>
    <property type="match status" value="1"/>
</dbReference>
<dbReference type="InterPro" id="IPR024607">
    <property type="entry name" value="Sulfatase_CS"/>
</dbReference>
<dbReference type="GO" id="GO:0046872">
    <property type="term" value="F:metal ion binding"/>
    <property type="evidence" value="ECO:0007669"/>
    <property type="project" value="UniProtKB-KW"/>
</dbReference>
<dbReference type="PANTHER" id="PTHR45953">
    <property type="entry name" value="IDURONATE 2-SULFATASE"/>
    <property type="match status" value="1"/>
</dbReference>
<comment type="similarity">
    <text evidence="2">Belongs to the sulfatase family.</text>
</comment>
<dbReference type="AlphaFoldDB" id="A0A381XX19"/>
<dbReference type="PANTHER" id="PTHR45953:SF1">
    <property type="entry name" value="IDURONATE 2-SULFATASE"/>
    <property type="match status" value="1"/>
</dbReference>
<dbReference type="EMBL" id="UINC01016650">
    <property type="protein sequence ID" value="SVA69170.1"/>
    <property type="molecule type" value="Genomic_DNA"/>
</dbReference>
<dbReference type="GO" id="GO:0005737">
    <property type="term" value="C:cytoplasm"/>
    <property type="evidence" value="ECO:0007669"/>
    <property type="project" value="TreeGrafter"/>
</dbReference>
<evidence type="ECO:0000256" key="5">
    <source>
        <dbReference type="ARBA" id="ARBA00022801"/>
    </source>
</evidence>
<gene>
    <name evidence="8" type="ORF">METZ01_LOCUS122024</name>
</gene>
<dbReference type="SUPFAM" id="SSF53649">
    <property type="entry name" value="Alkaline phosphatase-like"/>
    <property type="match status" value="1"/>
</dbReference>
<keyword evidence="4" id="KW-0732">Signal</keyword>
<keyword evidence="5" id="KW-0378">Hydrolase</keyword>
<feature type="domain" description="Sulfatase N-terminal" evidence="7">
    <location>
        <begin position="34"/>
        <end position="371"/>
    </location>
</feature>
<dbReference type="Gene3D" id="3.40.720.10">
    <property type="entry name" value="Alkaline Phosphatase, subunit A"/>
    <property type="match status" value="1"/>
</dbReference>
<evidence type="ECO:0000256" key="3">
    <source>
        <dbReference type="ARBA" id="ARBA00022723"/>
    </source>
</evidence>
<sequence>MNGTALGKEFTMKRLLTLFFASLSTCIVSADDRPNVLFIAVDDLRVELGCYGSKHVISPNIDRLAEQGTLFERAYCQQTVCNPSRASMLTGLRPDTLRVWDLPTHFRKNVPNAITLPQYFKQNGYHSQCIGKIFHNWRQDEWKGDPASWSVPSVLHYNSHGNDKPVVAGELPSNLASGKGGTQCRDVPDNAYFDGRVAETAIKALGKLAKDGNPFFLAVGFWKPHTPFNAPKKYWDLYDPNKIPVPRQVTPPVDVPEVALTSARYKGGSNSEDLREMHHGHLAAISYLDTQAGKVIDELDRLGLRENTVIVFWSDHGLHLGEHGLTRKTTAFELDAKVPLIIDSPKHKHGQRAPALVELLDLYPTLTELCGLKTTDDLQGKSLVPILEKPDQTVKEVAITQTPRPNYPRGKTPQIMGYSIRTEQYRYTEWRNFSNGEVKARELYDHTYDPDEMTNLAKRRDKQSLIAGLAIKLEQTALKTKPKR</sequence>
<dbReference type="GO" id="GO:0004423">
    <property type="term" value="F:iduronate-2-sulfatase activity"/>
    <property type="evidence" value="ECO:0007669"/>
    <property type="project" value="InterPro"/>
</dbReference>
<keyword evidence="6" id="KW-0106">Calcium</keyword>
<protein>
    <recommendedName>
        <fullName evidence="7">Sulfatase N-terminal domain-containing protein</fullName>
    </recommendedName>
</protein>
<evidence type="ECO:0000313" key="8">
    <source>
        <dbReference type="EMBL" id="SVA69170.1"/>
    </source>
</evidence>
<name>A0A381XX19_9ZZZZ</name>
<proteinExistence type="inferred from homology"/>
<dbReference type="InterPro" id="IPR017850">
    <property type="entry name" value="Alkaline_phosphatase_core_sf"/>
</dbReference>
<evidence type="ECO:0000259" key="7">
    <source>
        <dbReference type="Pfam" id="PF00884"/>
    </source>
</evidence>
<evidence type="ECO:0000256" key="6">
    <source>
        <dbReference type="ARBA" id="ARBA00022837"/>
    </source>
</evidence>
<dbReference type="InterPro" id="IPR035874">
    <property type="entry name" value="IDS"/>
</dbReference>
<evidence type="ECO:0000256" key="2">
    <source>
        <dbReference type="ARBA" id="ARBA00008779"/>
    </source>
</evidence>
<organism evidence="8">
    <name type="scientific">marine metagenome</name>
    <dbReference type="NCBI Taxonomy" id="408172"/>
    <lineage>
        <taxon>unclassified sequences</taxon>
        <taxon>metagenomes</taxon>
        <taxon>ecological metagenomes</taxon>
    </lineage>
</organism>
<dbReference type="InterPro" id="IPR000917">
    <property type="entry name" value="Sulfatase_N"/>
</dbReference>
<reference evidence="8" key="1">
    <citation type="submission" date="2018-05" db="EMBL/GenBank/DDBJ databases">
        <authorList>
            <person name="Lanie J.A."/>
            <person name="Ng W.-L."/>
            <person name="Kazmierczak K.M."/>
            <person name="Andrzejewski T.M."/>
            <person name="Davidsen T.M."/>
            <person name="Wayne K.J."/>
            <person name="Tettelin H."/>
            <person name="Glass J.I."/>
            <person name="Rusch D."/>
            <person name="Podicherti R."/>
            <person name="Tsui H.-C.T."/>
            <person name="Winkler M.E."/>
        </authorList>
    </citation>
    <scope>NUCLEOTIDE SEQUENCE</scope>
</reference>
<dbReference type="Pfam" id="PF00884">
    <property type="entry name" value="Sulfatase"/>
    <property type="match status" value="1"/>
</dbReference>
<keyword evidence="3" id="KW-0479">Metal-binding</keyword>
<evidence type="ECO:0000256" key="4">
    <source>
        <dbReference type="ARBA" id="ARBA00022729"/>
    </source>
</evidence>
<evidence type="ECO:0000256" key="1">
    <source>
        <dbReference type="ARBA" id="ARBA00001913"/>
    </source>
</evidence>